<proteinExistence type="predicted"/>
<protein>
    <recommendedName>
        <fullName evidence="5">DUF3344 domain-containing protein</fullName>
    </recommendedName>
</protein>
<evidence type="ECO:0000313" key="4">
    <source>
        <dbReference type="Proteomes" id="UP000186455"/>
    </source>
</evidence>
<feature type="chain" id="PRO_5012885789" description="DUF3344 domain-containing protein" evidence="2">
    <location>
        <begin position="37"/>
        <end position="410"/>
    </location>
</feature>
<evidence type="ECO:0000256" key="2">
    <source>
        <dbReference type="SAM" id="SignalP"/>
    </source>
</evidence>
<dbReference type="RefSeq" id="WP_178390929.1">
    <property type="nucleotide sequence ID" value="NZ_CP109290.1"/>
</dbReference>
<feature type="signal peptide" evidence="2">
    <location>
        <begin position="1"/>
        <end position="36"/>
    </location>
</feature>
<gene>
    <name evidence="3" type="ORF">AB852_02695</name>
</gene>
<comment type="caution">
    <text evidence="3">The sequence shown here is derived from an EMBL/GenBank/DDBJ whole genome shotgun (WGS) entry which is preliminary data.</text>
</comment>
<dbReference type="Proteomes" id="UP000186455">
    <property type="component" value="Unassembled WGS sequence"/>
</dbReference>
<keyword evidence="4" id="KW-1185">Reference proteome</keyword>
<feature type="compositionally biased region" description="Polar residues" evidence="1">
    <location>
        <begin position="341"/>
        <end position="352"/>
    </location>
</feature>
<evidence type="ECO:0000313" key="3">
    <source>
        <dbReference type="EMBL" id="OKH96661.1"/>
    </source>
</evidence>
<accession>A0A1Q4VFR5</accession>
<organism evidence="3 4">
    <name type="scientific">Streptomyces uncialis</name>
    <dbReference type="NCBI Taxonomy" id="1048205"/>
    <lineage>
        <taxon>Bacteria</taxon>
        <taxon>Bacillati</taxon>
        <taxon>Actinomycetota</taxon>
        <taxon>Actinomycetes</taxon>
        <taxon>Kitasatosporales</taxon>
        <taxon>Streptomycetaceae</taxon>
        <taxon>Streptomyces</taxon>
    </lineage>
</organism>
<evidence type="ECO:0000256" key="1">
    <source>
        <dbReference type="SAM" id="MobiDB-lite"/>
    </source>
</evidence>
<keyword evidence="2" id="KW-0732">Signal</keyword>
<reference evidence="3 4" key="1">
    <citation type="submission" date="2015-06" db="EMBL/GenBank/DDBJ databases">
        <title>Cloning and characterization of the uncialamcin biosynthetic gene cluster.</title>
        <authorList>
            <person name="Yan X."/>
            <person name="Huang T."/>
            <person name="Ge H."/>
            <person name="Shen B."/>
        </authorList>
    </citation>
    <scope>NUCLEOTIDE SEQUENCE [LARGE SCALE GENOMIC DNA]</scope>
    <source>
        <strain evidence="3 4">DCA2648</strain>
    </source>
</reference>
<dbReference type="STRING" id="1048205.AB852_02695"/>
<dbReference type="AlphaFoldDB" id="A0A1Q4VFR5"/>
<evidence type="ECO:0008006" key="5">
    <source>
        <dbReference type="Google" id="ProtNLM"/>
    </source>
</evidence>
<dbReference type="EMBL" id="LFBV01000001">
    <property type="protein sequence ID" value="OKH96661.1"/>
    <property type="molecule type" value="Genomic_DNA"/>
</dbReference>
<name>A0A1Q4VFR5_9ACTN</name>
<feature type="region of interest" description="Disordered" evidence="1">
    <location>
        <begin position="332"/>
        <end position="364"/>
    </location>
</feature>
<sequence length="410" mass="41977">MRNSLAPVLRRLLLPPRTTVCVLSLCAVAAGGFAQAPPVHGADPDDGRPGGVVAPALPAGVPAARPAAPPRIAPYASEAASVPFAQRFHAVQHGGITRAANTSITCRGPAPTPSAVSCADARDGRAAANDDFDMFYTDVDSDPNTYNSSRGELRAPAGAKVSYARLYWGGNLLVGEQKPARDNGRVLVAEPGGSYKEVLADSVVGHRIAGGADAFQASADVTGLVRSGGTGLWTVAQVNVAMGHSQAGAWGGWTLVVAYERASEPLRQLSLWDGFQYLGESPNDAALRLDGAAAPAGARGQAGFVVYNGDTGTSGDALTLSVGRRAAATLSGPGNPAGDLFNSTVTEPGTSQPRRDPAHTGTLGYDSDVLELGEAVADGGGRLDLRLTAERDAAWAGVLFLAVETDTDAE</sequence>